<accession>A0A9W7B970</accession>
<keyword evidence="1" id="KW-0285">Flavoprotein</keyword>
<organism evidence="4 5">
    <name type="scientific">Triparma strigata</name>
    <dbReference type="NCBI Taxonomy" id="1606541"/>
    <lineage>
        <taxon>Eukaryota</taxon>
        <taxon>Sar</taxon>
        <taxon>Stramenopiles</taxon>
        <taxon>Ochrophyta</taxon>
        <taxon>Bolidophyceae</taxon>
        <taxon>Parmales</taxon>
        <taxon>Triparmaceae</taxon>
        <taxon>Triparma</taxon>
    </lineage>
</organism>
<keyword evidence="2" id="KW-0274">FAD</keyword>
<dbReference type="GO" id="GO:0071949">
    <property type="term" value="F:FAD binding"/>
    <property type="evidence" value="ECO:0007669"/>
    <property type="project" value="InterPro"/>
</dbReference>
<dbReference type="Gene3D" id="3.40.30.120">
    <property type="match status" value="1"/>
</dbReference>
<dbReference type="EMBL" id="BRXY01000313">
    <property type="protein sequence ID" value="GMH86421.1"/>
    <property type="molecule type" value="Genomic_DNA"/>
</dbReference>
<dbReference type="GO" id="GO:0005739">
    <property type="term" value="C:mitochondrion"/>
    <property type="evidence" value="ECO:0007669"/>
    <property type="project" value="TreeGrafter"/>
</dbReference>
<dbReference type="GO" id="GO:0016709">
    <property type="term" value="F:oxidoreductase activity, acting on paired donors, with incorporation or reduction of molecular oxygen, NAD(P)H as one donor, and incorporation of one atom of oxygen"/>
    <property type="evidence" value="ECO:0007669"/>
    <property type="project" value="UniProtKB-ARBA"/>
</dbReference>
<sequence>MSSRCSVLRFPYLKKSSTRYSSIRHSSTRHSSTDSTLSHIPIAIIGSGPTGLLLSSILSRYSLPHQIYTSSPSLPSHPQAHFINTRTVEILKSAFPKIYDAVKLTMPSPSGWRYFRFGTGVGSNAQSLGTQDNFTTPSYERLTALSSVRPMNLSQDKFVRILAEAILPSQPIKYSHKLDSITDSPSSSSKKTLTFSNGSQITASYVIGCDGSNSTVREIAGIERKELVHQNLINVHFHIKKGHMTKSILENPAMLHFVYNSSNVAVYVCHSLETDPSVWVMQIPFFPPYQSPSDFPSSKVLDLISKNFDLPASSISLISVKPWKMSSSITDRYVSGNVVLAGDAAHVFPPAGGLGMNTGLQDVHNLGWRAQSRESRLKTGKIEKYEEERRKIAINNDKFSVSNYNKTLNVARVLGLDNRLNDLFIDSLKGMPFLSDDAKKGMWEQGYNAALGVMKVLESQNPIVETLRKKVQRLLDAENGLPLVFPEVELGFSYGVDGPVGTVREGGRFPKLELEFRNEKVDVKDLIVRLENEMEEIWPVSVVIGEDLDGLEDAEYEGTRVMFVKVVEQEEGKEEGLEMIDGEGDFKKLLEESGLENAKAILVRPDGHVGRIYK</sequence>
<gene>
    <name evidence="4" type="ORF">TrST_g5567</name>
</gene>
<dbReference type="AlphaFoldDB" id="A0A9W7B970"/>
<dbReference type="Gene3D" id="3.30.9.10">
    <property type="entry name" value="D-Amino Acid Oxidase, subunit A, domain 2"/>
    <property type="match status" value="1"/>
</dbReference>
<dbReference type="PRINTS" id="PR00420">
    <property type="entry name" value="RNGMNOXGNASE"/>
</dbReference>
<evidence type="ECO:0000313" key="4">
    <source>
        <dbReference type="EMBL" id="GMH86421.1"/>
    </source>
</evidence>
<feature type="domain" description="FAD-binding" evidence="3">
    <location>
        <begin position="41"/>
        <end position="394"/>
    </location>
</feature>
<comment type="caution">
    <text evidence="4">The sequence shown here is derived from an EMBL/GenBank/DDBJ whole genome shotgun (WGS) entry which is preliminary data.</text>
</comment>
<dbReference type="InterPro" id="IPR050641">
    <property type="entry name" value="RIFMO-like"/>
</dbReference>
<name>A0A9W7B970_9STRA</name>
<dbReference type="OrthoDB" id="1716816at2759"/>
<dbReference type="InterPro" id="IPR002938">
    <property type="entry name" value="FAD-bd"/>
</dbReference>
<dbReference type="GO" id="GO:0006744">
    <property type="term" value="P:ubiquinone biosynthetic process"/>
    <property type="evidence" value="ECO:0007669"/>
    <property type="project" value="TreeGrafter"/>
</dbReference>
<evidence type="ECO:0000256" key="2">
    <source>
        <dbReference type="ARBA" id="ARBA00022827"/>
    </source>
</evidence>
<evidence type="ECO:0000256" key="1">
    <source>
        <dbReference type="ARBA" id="ARBA00022630"/>
    </source>
</evidence>
<evidence type="ECO:0000259" key="3">
    <source>
        <dbReference type="Pfam" id="PF01494"/>
    </source>
</evidence>
<reference evidence="5" key="1">
    <citation type="journal article" date="2023" name="Commun. Biol.">
        <title>Genome analysis of Parmales, the sister group of diatoms, reveals the evolutionary specialization of diatoms from phago-mixotrophs to photoautotrophs.</title>
        <authorList>
            <person name="Ban H."/>
            <person name="Sato S."/>
            <person name="Yoshikawa S."/>
            <person name="Yamada K."/>
            <person name="Nakamura Y."/>
            <person name="Ichinomiya M."/>
            <person name="Sato N."/>
            <person name="Blanc-Mathieu R."/>
            <person name="Endo H."/>
            <person name="Kuwata A."/>
            <person name="Ogata H."/>
        </authorList>
    </citation>
    <scope>NUCLEOTIDE SEQUENCE [LARGE SCALE GENOMIC DNA]</scope>
    <source>
        <strain evidence="5">NIES 3701</strain>
    </source>
</reference>
<dbReference type="PANTHER" id="PTHR43004">
    <property type="entry name" value="TRK SYSTEM POTASSIUM UPTAKE PROTEIN"/>
    <property type="match status" value="1"/>
</dbReference>
<protein>
    <recommendedName>
        <fullName evidence="3">FAD-binding domain-containing protein</fullName>
    </recommendedName>
</protein>
<dbReference type="Gene3D" id="3.50.50.60">
    <property type="entry name" value="FAD/NAD(P)-binding domain"/>
    <property type="match status" value="1"/>
</dbReference>
<dbReference type="Pfam" id="PF01494">
    <property type="entry name" value="FAD_binding_3"/>
    <property type="match status" value="1"/>
</dbReference>
<dbReference type="Proteomes" id="UP001165085">
    <property type="component" value="Unassembled WGS sequence"/>
</dbReference>
<evidence type="ECO:0000313" key="5">
    <source>
        <dbReference type="Proteomes" id="UP001165085"/>
    </source>
</evidence>
<dbReference type="PANTHER" id="PTHR43004:SF6">
    <property type="entry name" value="FAD_NAD(P)-BINDING OXIDOREDUCTASE FAMILY PROTEIN"/>
    <property type="match status" value="1"/>
</dbReference>
<dbReference type="SUPFAM" id="SSF51905">
    <property type="entry name" value="FAD/NAD(P)-binding domain"/>
    <property type="match status" value="1"/>
</dbReference>
<keyword evidence="5" id="KW-1185">Reference proteome</keyword>
<proteinExistence type="predicted"/>
<dbReference type="InterPro" id="IPR036188">
    <property type="entry name" value="FAD/NAD-bd_sf"/>
</dbReference>